<dbReference type="AlphaFoldDB" id="A0AAQ3U0C0"/>
<keyword evidence="2 3" id="KW-0040">ANK repeat</keyword>
<evidence type="ECO:0000256" key="1">
    <source>
        <dbReference type="ARBA" id="ARBA00022737"/>
    </source>
</evidence>
<dbReference type="SMART" id="SM00248">
    <property type="entry name" value="ANK"/>
    <property type="match status" value="4"/>
</dbReference>
<evidence type="ECO:0000313" key="6">
    <source>
        <dbReference type="Proteomes" id="UP001341281"/>
    </source>
</evidence>
<dbReference type="Proteomes" id="UP001341281">
    <property type="component" value="Chromosome 06"/>
</dbReference>
<feature type="region of interest" description="Disordered" evidence="4">
    <location>
        <begin position="100"/>
        <end position="147"/>
    </location>
</feature>
<keyword evidence="1" id="KW-0677">Repeat</keyword>
<evidence type="ECO:0000256" key="3">
    <source>
        <dbReference type="PROSITE-ProRule" id="PRU00023"/>
    </source>
</evidence>
<proteinExistence type="predicted"/>
<feature type="region of interest" description="Disordered" evidence="4">
    <location>
        <begin position="179"/>
        <end position="250"/>
    </location>
</feature>
<keyword evidence="6" id="KW-1185">Reference proteome</keyword>
<gene>
    <name evidence="5" type="ORF">U9M48_029145</name>
</gene>
<dbReference type="InterPro" id="IPR002110">
    <property type="entry name" value="Ankyrin_rpt"/>
</dbReference>
<accession>A0AAQ3U0C0</accession>
<feature type="compositionally biased region" description="Acidic residues" evidence="4">
    <location>
        <begin position="208"/>
        <end position="226"/>
    </location>
</feature>
<protein>
    <recommendedName>
        <fullName evidence="7">Ankyrin repeat domain-containing protein EMB506, chloroplastic</fullName>
    </recommendedName>
</protein>
<dbReference type="InterPro" id="IPR036770">
    <property type="entry name" value="Ankyrin_rpt-contain_sf"/>
</dbReference>
<feature type="repeat" description="ANK" evidence="3">
    <location>
        <begin position="318"/>
        <end position="350"/>
    </location>
</feature>
<organism evidence="5 6">
    <name type="scientific">Paspalum notatum var. saurae</name>
    <dbReference type="NCBI Taxonomy" id="547442"/>
    <lineage>
        <taxon>Eukaryota</taxon>
        <taxon>Viridiplantae</taxon>
        <taxon>Streptophyta</taxon>
        <taxon>Embryophyta</taxon>
        <taxon>Tracheophyta</taxon>
        <taxon>Spermatophyta</taxon>
        <taxon>Magnoliopsida</taxon>
        <taxon>Liliopsida</taxon>
        <taxon>Poales</taxon>
        <taxon>Poaceae</taxon>
        <taxon>PACMAD clade</taxon>
        <taxon>Panicoideae</taxon>
        <taxon>Andropogonodae</taxon>
        <taxon>Paspaleae</taxon>
        <taxon>Paspalinae</taxon>
        <taxon>Paspalum</taxon>
    </lineage>
</organism>
<reference evidence="5 6" key="1">
    <citation type="submission" date="2024-02" db="EMBL/GenBank/DDBJ databases">
        <title>High-quality chromosome-scale genome assembly of Pensacola bahiagrass (Paspalum notatum Flugge var. saurae).</title>
        <authorList>
            <person name="Vega J.M."/>
            <person name="Podio M."/>
            <person name="Orjuela J."/>
            <person name="Siena L.A."/>
            <person name="Pessino S.C."/>
            <person name="Combes M.C."/>
            <person name="Mariac C."/>
            <person name="Albertini E."/>
            <person name="Pupilli F."/>
            <person name="Ortiz J.P.A."/>
            <person name="Leblanc O."/>
        </authorList>
    </citation>
    <scope>NUCLEOTIDE SEQUENCE [LARGE SCALE GENOMIC DNA]</scope>
    <source>
        <strain evidence="5">R1</strain>
        <tissue evidence="5">Leaf</tissue>
    </source>
</reference>
<dbReference type="SUPFAM" id="SSF48403">
    <property type="entry name" value="Ankyrin repeat"/>
    <property type="match status" value="1"/>
</dbReference>
<dbReference type="Pfam" id="PF13637">
    <property type="entry name" value="Ank_4"/>
    <property type="match status" value="1"/>
</dbReference>
<feature type="repeat" description="ANK" evidence="3">
    <location>
        <begin position="351"/>
        <end position="383"/>
    </location>
</feature>
<sequence>MKRPTYRRVRSPGRSSPKLLFIFLLELPASKRERERAGLQQRFLVAERTSGCGGSCSRGASQFQPGLVAAADDDGALPRGGSARLHGVVAAVLRNSSQGQRAAQFDGVLPRGGRAERTSSPPARRRRRANPAKKSRGAGRPEPSRELEMLPWAATASPTTTPAAVSLVPLVRAAAPRTPPALYRPLPRPLCAGLKTPRRATSSNGEVFWEEPDDGSGSDYEEDREEEAERKRSSYFPSSSPFSRIEEARQQEQELRREIELLLTPEEKAILDQHETPDVIRISSPKWHPLHSYALALQIPLLDKLLDSGIDINTLDKDGFTPLHKAIIGKKEAVISHLLRKGANPHVRDRDGATPLHYAVQAGALQTVKLLIKYKVDVNVADNDGWTPLHLAIQSRNRDIAKVLLVNGADKTRRTKFDGFRNDDINMETLALPDGRTALDLSLCFGRDFKSYDLAKLVKLVPGNRGI</sequence>
<name>A0AAQ3U0C0_PASNO</name>
<evidence type="ECO:0008006" key="7">
    <source>
        <dbReference type="Google" id="ProtNLM"/>
    </source>
</evidence>
<evidence type="ECO:0000256" key="4">
    <source>
        <dbReference type="SAM" id="MobiDB-lite"/>
    </source>
</evidence>
<dbReference type="Pfam" id="PF12796">
    <property type="entry name" value="Ank_2"/>
    <property type="match status" value="1"/>
</dbReference>
<feature type="compositionally biased region" description="Basic residues" evidence="4">
    <location>
        <begin position="123"/>
        <end position="137"/>
    </location>
</feature>
<dbReference type="Gene3D" id="1.25.40.20">
    <property type="entry name" value="Ankyrin repeat-containing domain"/>
    <property type="match status" value="2"/>
</dbReference>
<evidence type="ECO:0000313" key="5">
    <source>
        <dbReference type="EMBL" id="WVZ81804.1"/>
    </source>
</evidence>
<dbReference type="PANTHER" id="PTHR24203">
    <property type="entry name" value="ANKYRIN REPEAT FAMILY PROTEIN"/>
    <property type="match status" value="1"/>
</dbReference>
<dbReference type="EMBL" id="CP144750">
    <property type="protein sequence ID" value="WVZ81804.1"/>
    <property type="molecule type" value="Genomic_DNA"/>
</dbReference>
<dbReference type="PROSITE" id="PS50297">
    <property type="entry name" value="ANK_REP_REGION"/>
    <property type="match status" value="3"/>
</dbReference>
<evidence type="ECO:0000256" key="2">
    <source>
        <dbReference type="ARBA" id="ARBA00023043"/>
    </source>
</evidence>
<feature type="repeat" description="ANK" evidence="3">
    <location>
        <begin position="384"/>
        <end position="416"/>
    </location>
</feature>
<dbReference type="PROSITE" id="PS50088">
    <property type="entry name" value="ANK_REPEAT"/>
    <property type="match status" value="3"/>
</dbReference>
<feature type="compositionally biased region" description="Low complexity" evidence="4">
    <location>
        <begin position="234"/>
        <end position="243"/>
    </location>
</feature>
<dbReference type="PANTHER" id="PTHR24203:SF76">
    <property type="entry name" value="ANKYRIN REPEAT DOMAIN-CONTAINING PROTEIN EMB506, CHLOROPLASTIC"/>
    <property type="match status" value="1"/>
</dbReference>